<feature type="compositionally biased region" description="Polar residues" evidence="7">
    <location>
        <begin position="1"/>
        <end position="13"/>
    </location>
</feature>
<feature type="compositionally biased region" description="Pro residues" evidence="7">
    <location>
        <begin position="852"/>
        <end position="861"/>
    </location>
</feature>
<evidence type="ECO:0000256" key="4">
    <source>
        <dbReference type="ARBA" id="ARBA00022989"/>
    </source>
</evidence>
<evidence type="ECO:0000256" key="3">
    <source>
        <dbReference type="ARBA" id="ARBA00022692"/>
    </source>
</evidence>
<reference evidence="11 12" key="1">
    <citation type="submission" date="2019-03" db="EMBL/GenBank/DDBJ databases">
        <authorList>
            <person name="Gaulin E."/>
            <person name="Dumas B."/>
        </authorList>
    </citation>
    <scope>NUCLEOTIDE SEQUENCE [LARGE SCALE GENOMIC DNA]</scope>
    <source>
        <strain evidence="11">CBS 568.67</strain>
    </source>
</reference>
<dbReference type="GO" id="GO:0005249">
    <property type="term" value="F:voltage-gated potassium channel activity"/>
    <property type="evidence" value="ECO:0007669"/>
    <property type="project" value="TreeGrafter"/>
</dbReference>
<dbReference type="InterPro" id="IPR000595">
    <property type="entry name" value="cNMP-bd_dom"/>
</dbReference>
<dbReference type="InterPro" id="IPR018490">
    <property type="entry name" value="cNMP-bd_dom_sf"/>
</dbReference>
<protein>
    <submittedName>
        <fullName evidence="11">Aste57867_17458 protein</fullName>
    </submittedName>
</protein>
<accession>A0A485L7V0</accession>
<evidence type="ECO:0000313" key="11">
    <source>
        <dbReference type="EMBL" id="VFT94212.1"/>
    </source>
</evidence>
<dbReference type="InterPro" id="IPR014710">
    <property type="entry name" value="RmlC-like_jellyroll"/>
</dbReference>
<evidence type="ECO:0000256" key="5">
    <source>
        <dbReference type="ARBA" id="ARBA00023065"/>
    </source>
</evidence>
<keyword evidence="4 8" id="KW-1133">Transmembrane helix</keyword>
<evidence type="ECO:0000259" key="9">
    <source>
        <dbReference type="PROSITE" id="PS50042"/>
    </source>
</evidence>
<evidence type="ECO:0000256" key="8">
    <source>
        <dbReference type="SAM" id="Phobius"/>
    </source>
</evidence>
<dbReference type="CDD" id="cd00038">
    <property type="entry name" value="CAP_ED"/>
    <property type="match status" value="1"/>
</dbReference>
<dbReference type="EMBL" id="CAADRA010006187">
    <property type="protein sequence ID" value="VFT94212.1"/>
    <property type="molecule type" value="Genomic_DNA"/>
</dbReference>
<evidence type="ECO:0000256" key="1">
    <source>
        <dbReference type="ARBA" id="ARBA00004141"/>
    </source>
</evidence>
<comment type="subcellular location">
    <subcellularLocation>
        <location evidence="1">Membrane</location>
        <topology evidence="1">Multi-pass membrane protein</topology>
    </subcellularLocation>
</comment>
<feature type="region of interest" description="Disordered" evidence="7">
    <location>
        <begin position="758"/>
        <end position="798"/>
    </location>
</feature>
<dbReference type="PANTHER" id="PTHR10217">
    <property type="entry name" value="VOLTAGE AND LIGAND GATED POTASSIUM CHANNEL"/>
    <property type="match status" value="1"/>
</dbReference>
<dbReference type="Gene3D" id="1.10.287.70">
    <property type="match status" value="1"/>
</dbReference>
<dbReference type="OrthoDB" id="421226at2759"/>
<name>A0A485L7V0_9STRA</name>
<organism evidence="11 12">
    <name type="scientific">Aphanomyces stellatus</name>
    <dbReference type="NCBI Taxonomy" id="120398"/>
    <lineage>
        <taxon>Eukaryota</taxon>
        <taxon>Sar</taxon>
        <taxon>Stramenopiles</taxon>
        <taxon>Oomycota</taxon>
        <taxon>Saprolegniomycetes</taxon>
        <taxon>Saprolegniales</taxon>
        <taxon>Verrucalvaceae</taxon>
        <taxon>Aphanomyces</taxon>
    </lineage>
</organism>
<feature type="region of interest" description="Disordered" evidence="7">
    <location>
        <begin position="106"/>
        <end position="127"/>
    </location>
</feature>
<evidence type="ECO:0000313" key="12">
    <source>
        <dbReference type="Proteomes" id="UP000332933"/>
    </source>
</evidence>
<feature type="region of interest" description="Disordered" evidence="7">
    <location>
        <begin position="141"/>
        <end position="172"/>
    </location>
</feature>
<evidence type="ECO:0000313" key="10">
    <source>
        <dbReference type="EMBL" id="KAF0691280.1"/>
    </source>
</evidence>
<dbReference type="SUPFAM" id="SSF51206">
    <property type="entry name" value="cAMP-binding domain-like"/>
    <property type="match status" value="1"/>
</dbReference>
<feature type="transmembrane region" description="Helical" evidence="8">
    <location>
        <begin position="463"/>
        <end position="492"/>
    </location>
</feature>
<sequence>MPLGRSNSSTNNGKYRVEPVEGSAQSQAEDPIDRSASGGGGGGAREVDFGTGNILVDKPMSMGALASPALLPTADPRNLPATVATASPHPILQAKSSSHVMKNLFRTTGGSSRRLTRPSMSLTSRGRSFSSLSALGLRASSSRQVQAAAPDSSSPLPSSTLSVPNERHRPQIQSRRHLRFTHAPTTTNETTTAKYAFKRSLSFFAASTRSYDPNVLRRTLQEMQEGARYRYVLHPMSMPKLLWDFCTALFVLVYCWLVPVQMSFDFWPVSPTTHDFMLALDTWFIADMLLRFRTGTVECGVVILNPDDIWRHYVRSTWFYLDLCSSFPFELFFPDANDSTATMTTRHTVKLVKYLKIPKLLRLGRLLKNLKRYKGYTGIVTVMCSLFFLVHAACCIWVVLINPCDDHTILTEPMCDPTRFNDMYIMAFQLALAVLLGSADGPVQSAATVLGGTYKTGTAPPGLYVWCSIVQPLGAVYMALIFGNVITMVHSFNRIGNAFRKKMDQVYYEMESLNLPKPIRTRIQAYYDYLWINNRNLSETMTLLNDKGMSEPLRHQIAIYLYKDQLLKIPFFQHASDEVLGMICMMLRQVVFMPNDFIFKEGEIGRELYMIVKGCVEVLPPEPRRQRKLSNPPPVEKAILLADGDFFGEIGIVMEVFRTRSVRTKTMAELCILTRDGFNSILGDFPEFANEMKKLVVQRITLLYGSRNLSPETLNKITSIAEKNMQRRIKAYGEVVSHTRRKPSAVLVGRRHDKFDLHKRLDIDESDGDDETNPPKAPTPPTSESDESNADDDHEIDDKLVPAKVWKIARAVRKLKADAAARNTALAATLQSLTAAIDGLHQQVMRSQMTTQPPPLEPAPSPKVSSATP</sequence>
<dbReference type="PANTHER" id="PTHR10217:SF435">
    <property type="entry name" value="POTASSIUM VOLTAGE-GATED CHANNEL PROTEIN EAG"/>
    <property type="match status" value="1"/>
</dbReference>
<dbReference type="Proteomes" id="UP000332933">
    <property type="component" value="Unassembled WGS sequence"/>
</dbReference>
<keyword evidence="5" id="KW-0406">Ion transport</keyword>
<dbReference type="InterPro" id="IPR005821">
    <property type="entry name" value="Ion_trans_dom"/>
</dbReference>
<keyword evidence="2" id="KW-0813">Transport</keyword>
<evidence type="ECO:0000256" key="6">
    <source>
        <dbReference type="ARBA" id="ARBA00023136"/>
    </source>
</evidence>
<keyword evidence="6 8" id="KW-0472">Membrane</keyword>
<feature type="region of interest" description="Disordered" evidence="7">
    <location>
        <begin position="844"/>
        <end position="869"/>
    </location>
</feature>
<dbReference type="GO" id="GO:0042391">
    <property type="term" value="P:regulation of membrane potential"/>
    <property type="evidence" value="ECO:0007669"/>
    <property type="project" value="TreeGrafter"/>
</dbReference>
<feature type="transmembrane region" description="Helical" evidence="8">
    <location>
        <begin position="376"/>
        <end position="402"/>
    </location>
</feature>
<dbReference type="SMART" id="SM00100">
    <property type="entry name" value="cNMP"/>
    <property type="match status" value="1"/>
</dbReference>
<dbReference type="Pfam" id="PF00027">
    <property type="entry name" value="cNMP_binding"/>
    <property type="match status" value="1"/>
</dbReference>
<feature type="domain" description="Cyclic nucleotide-binding" evidence="9">
    <location>
        <begin position="571"/>
        <end position="699"/>
    </location>
</feature>
<dbReference type="SUPFAM" id="SSF81324">
    <property type="entry name" value="Voltage-gated potassium channels"/>
    <property type="match status" value="1"/>
</dbReference>
<evidence type="ECO:0000256" key="7">
    <source>
        <dbReference type="SAM" id="MobiDB-lite"/>
    </source>
</evidence>
<dbReference type="EMBL" id="VJMH01006166">
    <property type="protein sequence ID" value="KAF0691280.1"/>
    <property type="molecule type" value="Genomic_DNA"/>
</dbReference>
<dbReference type="Pfam" id="PF00520">
    <property type="entry name" value="Ion_trans"/>
    <property type="match status" value="1"/>
</dbReference>
<reference evidence="10" key="2">
    <citation type="submission" date="2019-06" db="EMBL/GenBank/DDBJ databases">
        <title>Genomics analysis of Aphanomyces spp. identifies a new class of oomycete effector associated with host adaptation.</title>
        <authorList>
            <person name="Gaulin E."/>
        </authorList>
    </citation>
    <scope>NUCLEOTIDE SEQUENCE</scope>
    <source>
        <strain evidence="10">CBS 578.67</strain>
    </source>
</reference>
<dbReference type="PROSITE" id="PS50042">
    <property type="entry name" value="CNMP_BINDING_3"/>
    <property type="match status" value="1"/>
</dbReference>
<keyword evidence="3 8" id="KW-0812">Transmembrane</keyword>
<feature type="region of interest" description="Disordered" evidence="7">
    <location>
        <begin position="1"/>
        <end position="46"/>
    </location>
</feature>
<feature type="transmembrane region" description="Helical" evidence="8">
    <location>
        <begin position="423"/>
        <end position="443"/>
    </location>
</feature>
<gene>
    <name evidence="11" type="primary">Aste57867_17458</name>
    <name evidence="10" type="ORF">As57867_017398</name>
    <name evidence="11" type="ORF">ASTE57867_17458</name>
</gene>
<feature type="transmembrane region" description="Helical" evidence="8">
    <location>
        <begin position="241"/>
        <end position="259"/>
    </location>
</feature>
<keyword evidence="12" id="KW-1185">Reference proteome</keyword>
<dbReference type="Gene3D" id="2.60.120.10">
    <property type="entry name" value="Jelly Rolls"/>
    <property type="match status" value="1"/>
</dbReference>
<evidence type="ECO:0000256" key="2">
    <source>
        <dbReference type="ARBA" id="ARBA00022448"/>
    </source>
</evidence>
<dbReference type="GO" id="GO:0005886">
    <property type="term" value="C:plasma membrane"/>
    <property type="evidence" value="ECO:0007669"/>
    <property type="project" value="TreeGrafter"/>
</dbReference>
<dbReference type="InterPro" id="IPR050818">
    <property type="entry name" value="KCNH_animal-type"/>
</dbReference>
<dbReference type="AlphaFoldDB" id="A0A485L7V0"/>
<feature type="compositionally biased region" description="Acidic residues" evidence="7">
    <location>
        <begin position="784"/>
        <end position="795"/>
    </location>
</feature>
<feature type="compositionally biased region" description="Low complexity" evidence="7">
    <location>
        <begin position="141"/>
        <end position="162"/>
    </location>
</feature>
<dbReference type="Gene3D" id="1.10.287.630">
    <property type="entry name" value="Helix hairpin bin"/>
    <property type="match status" value="1"/>
</dbReference>
<proteinExistence type="predicted"/>